<feature type="compositionally biased region" description="Low complexity" evidence="1">
    <location>
        <begin position="61"/>
        <end position="102"/>
    </location>
</feature>
<dbReference type="EMBL" id="VOIH02000001">
    <property type="protein sequence ID" value="KAF3455664.1"/>
    <property type="molecule type" value="Genomic_DNA"/>
</dbReference>
<evidence type="ECO:0000313" key="3">
    <source>
        <dbReference type="Proteomes" id="UP000796880"/>
    </source>
</evidence>
<sequence>MSSTQVKNQVRDCFEQGFDSAHRVADVVTFPLAPLDGAIHGTARGIFNWLLDEHPGDRSRGNNPNSGSQQPQNHQAPPQNYPGQPQPYNYQAQPQYYHAQPQYYPPPPQHYPGQPYPGYPYNGIGGPQTIHGINNKTGDNNGANSGAIKVGNIGGTKILYTAQVADAVALPLAPLGGAVHRTARGRFNWLVDEHPEDRSNGQN</sequence>
<feature type="region of interest" description="Disordered" evidence="1">
    <location>
        <begin position="53"/>
        <end position="124"/>
    </location>
</feature>
<keyword evidence="3" id="KW-1185">Reference proteome</keyword>
<dbReference type="OrthoDB" id="998572at2759"/>
<protein>
    <submittedName>
        <fullName evidence="2">Uncharacterized protein</fullName>
    </submittedName>
</protein>
<comment type="caution">
    <text evidence="2">The sequence shown here is derived from an EMBL/GenBank/DDBJ whole genome shotgun (WGS) entry which is preliminary data.</text>
</comment>
<dbReference type="AlphaFoldDB" id="A0A8K0HNX2"/>
<evidence type="ECO:0000256" key="1">
    <source>
        <dbReference type="SAM" id="MobiDB-lite"/>
    </source>
</evidence>
<gene>
    <name evidence="2" type="ORF">FNV43_RR00304</name>
</gene>
<accession>A0A8K0HNX2</accession>
<dbReference type="Proteomes" id="UP000796880">
    <property type="component" value="Unassembled WGS sequence"/>
</dbReference>
<evidence type="ECO:0000313" key="2">
    <source>
        <dbReference type="EMBL" id="KAF3455664.1"/>
    </source>
</evidence>
<organism evidence="2 3">
    <name type="scientific">Rhamnella rubrinervis</name>
    <dbReference type="NCBI Taxonomy" id="2594499"/>
    <lineage>
        <taxon>Eukaryota</taxon>
        <taxon>Viridiplantae</taxon>
        <taxon>Streptophyta</taxon>
        <taxon>Embryophyta</taxon>
        <taxon>Tracheophyta</taxon>
        <taxon>Spermatophyta</taxon>
        <taxon>Magnoliopsida</taxon>
        <taxon>eudicotyledons</taxon>
        <taxon>Gunneridae</taxon>
        <taxon>Pentapetalae</taxon>
        <taxon>rosids</taxon>
        <taxon>fabids</taxon>
        <taxon>Rosales</taxon>
        <taxon>Rhamnaceae</taxon>
        <taxon>rhamnoid group</taxon>
        <taxon>Rhamneae</taxon>
        <taxon>Rhamnella</taxon>
    </lineage>
</organism>
<proteinExistence type="predicted"/>
<name>A0A8K0HNX2_9ROSA</name>
<feature type="compositionally biased region" description="Pro residues" evidence="1">
    <location>
        <begin position="103"/>
        <end position="118"/>
    </location>
</feature>
<reference evidence="2" key="1">
    <citation type="submission" date="2020-03" db="EMBL/GenBank/DDBJ databases">
        <title>A high-quality chromosome-level genome assembly of a woody plant with both climbing and erect habits, Rhamnella rubrinervis.</title>
        <authorList>
            <person name="Lu Z."/>
            <person name="Yang Y."/>
            <person name="Zhu X."/>
            <person name="Sun Y."/>
        </authorList>
    </citation>
    <scope>NUCLEOTIDE SEQUENCE</scope>
    <source>
        <strain evidence="2">BYM</strain>
        <tissue evidence="2">Leaf</tissue>
    </source>
</reference>